<gene>
    <name evidence="1" type="ORF">NPIL_151661</name>
</gene>
<evidence type="ECO:0000313" key="1">
    <source>
        <dbReference type="EMBL" id="GFT50358.1"/>
    </source>
</evidence>
<evidence type="ECO:0000313" key="2">
    <source>
        <dbReference type="Proteomes" id="UP000887013"/>
    </source>
</evidence>
<accession>A0A8X6P7J8</accession>
<reference evidence="1" key="1">
    <citation type="submission" date="2020-08" db="EMBL/GenBank/DDBJ databases">
        <title>Multicomponent nature underlies the extraordinary mechanical properties of spider dragline silk.</title>
        <authorList>
            <person name="Kono N."/>
            <person name="Nakamura H."/>
            <person name="Mori M."/>
            <person name="Yoshida Y."/>
            <person name="Ohtoshi R."/>
            <person name="Malay A.D."/>
            <person name="Moran D.A.P."/>
            <person name="Tomita M."/>
            <person name="Numata K."/>
            <person name="Arakawa K."/>
        </authorList>
    </citation>
    <scope>NUCLEOTIDE SEQUENCE</scope>
</reference>
<comment type="caution">
    <text evidence="1">The sequence shown here is derived from an EMBL/GenBank/DDBJ whole genome shotgun (WGS) entry which is preliminary data.</text>
</comment>
<dbReference type="EMBL" id="BMAW01016703">
    <property type="protein sequence ID" value="GFT50358.1"/>
    <property type="molecule type" value="Genomic_DNA"/>
</dbReference>
<protein>
    <submittedName>
        <fullName evidence="1">Uncharacterized protein</fullName>
    </submittedName>
</protein>
<sequence>MRRASAHAVRTAEVACLKAGSTRCGGVRRQWRWKKRLASVAAICVRFKRQFPWEYSSLKKGEHHDAENRTRIQLKD</sequence>
<dbReference type="Proteomes" id="UP000887013">
    <property type="component" value="Unassembled WGS sequence"/>
</dbReference>
<keyword evidence="2" id="KW-1185">Reference proteome</keyword>
<proteinExistence type="predicted"/>
<organism evidence="1 2">
    <name type="scientific">Nephila pilipes</name>
    <name type="common">Giant wood spider</name>
    <name type="synonym">Nephila maculata</name>
    <dbReference type="NCBI Taxonomy" id="299642"/>
    <lineage>
        <taxon>Eukaryota</taxon>
        <taxon>Metazoa</taxon>
        <taxon>Ecdysozoa</taxon>
        <taxon>Arthropoda</taxon>
        <taxon>Chelicerata</taxon>
        <taxon>Arachnida</taxon>
        <taxon>Araneae</taxon>
        <taxon>Araneomorphae</taxon>
        <taxon>Entelegynae</taxon>
        <taxon>Araneoidea</taxon>
        <taxon>Nephilidae</taxon>
        <taxon>Nephila</taxon>
    </lineage>
</organism>
<name>A0A8X6P7J8_NEPPI</name>
<dbReference type="AlphaFoldDB" id="A0A8X6P7J8"/>